<dbReference type="EMBL" id="UINC01152621">
    <property type="protein sequence ID" value="SVD46894.1"/>
    <property type="molecule type" value="Genomic_DNA"/>
</dbReference>
<reference evidence="1" key="1">
    <citation type="submission" date="2018-05" db="EMBL/GenBank/DDBJ databases">
        <authorList>
            <person name="Lanie J.A."/>
            <person name="Ng W.-L."/>
            <person name="Kazmierczak K.M."/>
            <person name="Andrzejewski T.M."/>
            <person name="Davidsen T.M."/>
            <person name="Wayne K.J."/>
            <person name="Tettelin H."/>
            <person name="Glass J.I."/>
            <person name="Rusch D."/>
            <person name="Podicherti R."/>
            <person name="Tsui H.-C.T."/>
            <person name="Winkler M.E."/>
        </authorList>
    </citation>
    <scope>NUCLEOTIDE SEQUENCE</scope>
</reference>
<organism evidence="1">
    <name type="scientific">marine metagenome</name>
    <dbReference type="NCBI Taxonomy" id="408172"/>
    <lineage>
        <taxon>unclassified sequences</taxon>
        <taxon>metagenomes</taxon>
        <taxon>ecological metagenomes</taxon>
    </lineage>
</organism>
<dbReference type="InterPro" id="IPR014722">
    <property type="entry name" value="Rib_uL2_dom2"/>
</dbReference>
<proteinExistence type="predicted"/>
<dbReference type="Gene3D" id="2.30.30.30">
    <property type="match status" value="1"/>
</dbReference>
<accession>A0A382VKA8</accession>
<name>A0A382VKA8_9ZZZZ</name>
<gene>
    <name evidence="1" type="ORF">METZ01_LOCUS399748</name>
</gene>
<sequence length="206" mass="23312">MRIRRRSTRRLKHLGRQARARLDPAIVEGSVVDITSEAFPFPSRAARVMSVSESKEEVTVELFKMAVPVALTVRADQVELKLEPGCMVRMDTHGRGRKGELLAGLIGRVISVDEEVGTVEVRVWDREVLDIINIGLVPAAHQTSLTIHISREWITITHCFSRALSDYCRHCDRLQGGGPRRLCEEHEEQMDALSQHLNDLLLEEEE</sequence>
<evidence type="ECO:0000313" key="1">
    <source>
        <dbReference type="EMBL" id="SVD46894.1"/>
    </source>
</evidence>
<protein>
    <submittedName>
        <fullName evidence="1">Uncharacterized protein</fullName>
    </submittedName>
</protein>
<dbReference type="AlphaFoldDB" id="A0A382VKA8"/>